<proteinExistence type="inferred from homology"/>
<evidence type="ECO:0000256" key="7">
    <source>
        <dbReference type="ARBA" id="ARBA00022723"/>
    </source>
</evidence>
<dbReference type="InterPro" id="IPR000008">
    <property type="entry name" value="C2_dom"/>
</dbReference>
<gene>
    <name evidence="13" type="ORF">CAOG_008597</name>
</gene>
<evidence type="ECO:0000313" key="13">
    <source>
        <dbReference type="EMBL" id="KJE91210.1"/>
    </source>
</evidence>
<dbReference type="GO" id="GO:0005544">
    <property type="term" value="F:calcium-dependent phospholipid binding"/>
    <property type="evidence" value="ECO:0007669"/>
    <property type="project" value="InterPro"/>
</dbReference>
<dbReference type="InterPro" id="IPR036465">
    <property type="entry name" value="vWFA_dom_sf"/>
</dbReference>
<dbReference type="GO" id="GO:0071277">
    <property type="term" value="P:cellular response to calcium ion"/>
    <property type="evidence" value="ECO:0007669"/>
    <property type="project" value="TreeGrafter"/>
</dbReference>
<dbReference type="STRING" id="595528.A0A0D2WL51"/>
<dbReference type="FunFam" id="2.60.40.150:FF:000042">
    <property type="entry name" value="Copine 3"/>
    <property type="match status" value="1"/>
</dbReference>
<evidence type="ECO:0000256" key="5">
    <source>
        <dbReference type="ARBA" id="ARBA00022475"/>
    </source>
</evidence>
<dbReference type="SUPFAM" id="SSF53300">
    <property type="entry name" value="vWA-like"/>
    <property type="match status" value="1"/>
</dbReference>
<dbReference type="Pfam" id="PF07002">
    <property type="entry name" value="Copine"/>
    <property type="match status" value="1"/>
</dbReference>
<dbReference type="InterPro" id="IPR035892">
    <property type="entry name" value="C2_domain_sf"/>
</dbReference>
<dbReference type="GO" id="GO:0005886">
    <property type="term" value="C:plasma membrane"/>
    <property type="evidence" value="ECO:0007669"/>
    <property type="project" value="UniProtKB-SubCell"/>
</dbReference>
<dbReference type="OMA" id="LMILVYF"/>
<keyword evidence="14" id="KW-1185">Reference proteome</keyword>
<dbReference type="PROSITE" id="PS50004">
    <property type="entry name" value="C2"/>
    <property type="match status" value="2"/>
</dbReference>
<organism evidence="13 14">
    <name type="scientific">Capsaspora owczarzaki (strain ATCC 30864)</name>
    <dbReference type="NCBI Taxonomy" id="595528"/>
    <lineage>
        <taxon>Eukaryota</taxon>
        <taxon>Filasterea</taxon>
        <taxon>Capsaspora</taxon>
    </lineage>
</organism>
<sequence length="531" mass="58905">MSNLVSKIELRFSAKDLISMDTLSKTDPLVVVSLATGHEAMIEVGQTERVKNNQSPQFVTPVPIDYSFEVVQQIKFTLYDSDGPGKREYIGEVSTTVAEVVSKGAAKWTSVLYGKDGKPHKGLGSITVSAEEVRESRIAHEFWFKANKLDKKDLFGKSDPYFRIMRMGADGQFTPVVTSPVIKNTLDPTWAPVQASARQICNGDLDRPLRIEVFDWDRDGGHDLIGVTEQLSLRQLIDPNYRREFPLVNEKKKAKHSKYTNSGTFTVYKVVELPAEYSFLDYLHGGLEINFTVAIDFTGSNGDPKHPTSLHYMTPFQQNQYQQALWQVGNVIAPYDADRLFPAFGFGGKLKDGSISHDFALNGIPTNPYCVGIEGIMQAYTQAITNVELWGPTNFAPIIKQVAGFATAAEAKMATEPRYFVLLILTDGVITDMDATCQAIIQASSLPMSIIIVGVGSADFAQMNILDADVQPLKHAGRVATRDIVQFVSFEDYKNKPPGILARDVLAEVPQQLLQYMRAKKLQPKKLPPSQ</sequence>
<dbReference type="SMART" id="SM00239">
    <property type="entry name" value="C2"/>
    <property type="match status" value="2"/>
</dbReference>
<keyword evidence="8" id="KW-0677">Repeat</keyword>
<dbReference type="InterPro" id="IPR037768">
    <property type="entry name" value="C2B_Copine"/>
</dbReference>
<dbReference type="SUPFAM" id="SSF49562">
    <property type="entry name" value="C2 domain (Calcium/lipid-binding domain, CaLB)"/>
    <property type="match status" value="2"/>
</dbReference>
<evidence type="ECO:0000256" key="8">
    <source>
        <dbReference type="ARBA" id="ARBA00022737"/>
    </source>
</evidence>
<dbReference type="Pfam" id="PF00168">
    <property type="entry name" value="C2"/>
    <property type="match status" value="2"/>
</dbReference>
<comment type="subcellular location">
    <subcellularLocation>
        <location evidence="2">Cell membrane</location>
    </subcellularLocation>
    <subcellularLocation>
        <location evidence="3">Cytoplasm</location>
    </subcellularLocation>
    <subcellularLocation>
        <location evidence="1">Nucleus</location>
    </subcellularLocation>
</comment>
<evidence type="ECO:0000256" key="2">
    <source>
        <dbReference type="ARBA" id="ARBA00004236"/>
    </source>
</evidence>
<dbReference type="GO" id="GO:0046872">
    <property type="term" value="F:metal ion binding"/>
    <property type="evidence" value="ECO:0007669"/>
    <property type="project" value="UniProtKB-KW"/>
</dbReference>
<dbReference type="GO" id="GO:0005634">
    <property type="term" value="C:nucleus"/>
    <property type="evidence" value="ECO:0007669"/>
    <property type="project" value="UniProtKB-SubCell"/>
</dbReference>
<protein>
    <recommendedName>
        <fullName evidence="12">C2 domain-containing protein</fullName>
    </recommendedName>
</protein>
<keyword evidence="6" id="KW-0963">Cytoplasm</keyword>
<evidence type="ECO:0000259" key="12">
    <source>
        <dbReference type="PROSITE" id="PS50004"/>
    </source>
</evidence>
<evidence type="ECO:0000256" key="11">
    <source>
        <dbReference type="ARBA" id="ARBA00023242"/>
    </source>
</evidence>
<evidence type="ECO:0000256" key="1">
    <source>
        <dbReference type="ARBA" id="ARBA00004123"/>
    </source>
</evidence>
<evidence type="ECO:0000256" key="9">
    <source>
        <dbReference type="ARBA" id="ARBA00022837"/>
    </source>
</evidence>
<dbReference type="InterPro" id="IPR010734">
    <property type="entry name" value="Copine_C"/>
</dbReference>
<dbReference type="AlphaFoldDB" id="A0A0D2WL51"/>
<dbReference type="InParanoid" id="A0A0D2WL51"/>
<dbReference type="EMBL" id="KE346362">
    <property type="protein sequence ID" value="KJE91210.1"/>
    <property type="molecule type" value="Genomic_DNA"/>
</dbReference>
<feature type="domain" description="C2" evidence="12">
    <location>
        <begin position="122"/>
        <end position="247"/>
    </location>
</feature>
<keyword evidence="5" id="KW-1003">Cell membrane</keyword>
<evidence type="ECO:0000313" key="14">
    <source>
        <dbReference type="Proteomes" id="UP000008743"/>
    </source>
</evidence>
<accession>A0A0D2WL51</accession>
<feature type="domain" description="C2" evidence="12">
    <location>
        <begin position="1"/>
        <end position="113"/>
    </location>
</feature>
<name>A0A0D2WL51_CAPO3</name>
<dbReference type="PhylomeDB" id="A0A0D2WL51"/>
<dbReference type="Proteomes" id="UP000008743">
    <property type="component" value="Unassembled WGS sequence"/>
</dbReference>
<evidence type="ECO:0000256" key="6">
    <source>
        <dbReference type="ARBA" id="ARBA00022490"/>
    </source>
</evidence>
<dbReference type="CDD" id="cd04047">
    <property type="entry name" value="C2B_Copine"/>
    <property type="match status" value="1"/>
</dbReference>
<dbReference type="InterPro" id="IPR002035">
    <property type="entry name" value="VWF_A"/>
</dbReference>
<keyword evidence="7" id="KW-0479">Metal-binding</keyword>
<dbReference type="Gene3D" id="2.60.40.150">
    <property type="entry name" value="C2 domain"/>
    <property type="match status" value="2"/>
</dbReference>
<dbReference type="SMART" id="SM00327">
    <property type="entry name" value="VWA"/>
    <property type="match status" value="1"/>
</dbReference>
<keyword evidence="10" id="KW-0472">Membrane</keyword>
<keyword evidence="9" id="KW-0106">Calcium</keyword>
<dbReference type="GO" id="GO:0005737">
    <property type="term" value="C:cytoplasm"/>
    <property type="evidence" value="ECO:0007669"/>
    <property type="project" value="UniProtKB-SubCell"/>
</dbReference>
<dbReference type="InterPro" id="IPR045052">
    <property type="entry name" value="Copine"/>
</dbReference>
<evidence type="ECO:0000256" key="3">
    <source>
        <dbReference type="ARBA" id="ARBA00004496"/>
    </source>
</evidence>
<comment type="similarity">
    <text evidence="4">Belongs to the copine family.</text>
</comment>
<dbReference type="PANTHER" id="PTHR10857:SF106">
    <property type="entry name" value="C2 DOMAIN-CONTAINING PROTEIN"/>
    <property type="match status" value="1"/>
</dbReference>
<dbReference type="RefSeq" id="XP_011270197.1">
    <property type="nucleotide sequence ID" value="XM_011271895.1"/>
</dbReference>
<dbReference type="OrthoDB" id="5855668at2759"/>
<evidence type="ECO:0000256" key="4">
    <source>
        <dbReference type="ARBA" id="ARBA00009048"/>
    </source>
</evidence>
<dbReference type="CDD" id="cd04048">
    <property type="entry name" value="C2A_Copine"/>
    <property type="match status" value="1"/>
</dbReference>
<evidence type="ECO:0000256" key="10">
    <source>
        <dbReference type="ARBA" id="ARBA00023136"/>
    </source>
</evidence>
<dbReference type="PANTHER" id="PTHR10857">
    <property type="entry name" value="COPINE"/>
    <property type="match status" value="1"/>
</dbReference>
<dbReference type="eggNOG" id="KOG1327">
    <property type="taxonomic scope" value="Eukaryota"/>
</dbReference>
<reference evidence="14" key="1">
    <citation type="submission" date="2011-02" db="EMBL/GenBank/DDBJ databases">
        <title>The Genome Sequence of Capsaspora owczarzaki ATCC 30864.</title>
        <authorList>
            <person name="Russ C."/>
            <person name="Cuomo C."/>
            <person name="Burger G."/>
            <person name="Gray M.W."/>
            <person name="Holland P.W.H."/>
            <person name="King N."/>
            <person name="Lang F.B.F."/>
            <person name="Roger A.J."/>
            <person name="Ruiz-Trillo I."/>
            <person name="Young S.K."/>
            <person name="Zeng Q."/>
            <person name="Gargeya S."/>
            <person name="Alvarado L."/>
            <person name="Berlin A."/>
            <person name="Chapman S.B."/>
            <person name="Chen Z."/>
            <person name="Freedman E."/>
            <person name="Gellesch M."/>
            <person name="Goldberg J."/>
            <person name="Griggs A."/>
            <person name="Gujja S."/>
            <person name="Heilman E."/>
            <person name="Heiman D."/>
            <person name="Howarth C."/>
            <person name="Mehta T."/>
            <person name="Neiman D."/>
            <person name="Pearson M."/>
            <person name="Roberts A."/>
            <person name="Saif S."/>
            <person name="Shea T."/>
            <person name="Shenoy N."/>
            <person name="Sisk P."/>
            <person name="Stolte C."/>
            <person name="Sykes S."/>
            <person name="White J."/>
            <person name="Yandava C."/>
            <person name="Haas B."/>
            <person name="Nusbaum C."/>
            <person name="Birren B."/>
        </authorList>
    </citation>
    <scope>NUCLEOTIDE SEQUENCE</scope>
    <source>
        <strain evidence="14">ATCC 30864</strain>
    </source>
</reference>
<dbReference type="CDD" id="cd01459">
    <property type="entry name" value="vWA_copine_like"/>
    <property type="match status" value="1"/>
</dbReference>
<keyword evidence="11" id="KW-0539">Nucleus</keyword>